<evidence type="ECO:0000313" key="5">
    <source>
        <dbReference type="Proteomes" id="UP000095390"/>
    </source>
</evidence>
<keyword evidence="4" id="KW-0547">Nucleotide-binding</keyword>
<dbReference type="EC" id="3.6.3.30" evidence="4"/>
<dbReference type="PANTHER" id="PTHR43335:SF3">
    <property type="entry name" value="ABC TRANSPORTER"/>
    <property type="match status" value="1"/>
</dbReference>
<dbReference type="AlphaFoldDB" id="A0A173RN31"/>
<feature type="domain" description="ABC transporter" evidence="3">
    <location>
        <begin position="2"/>
        <end position="232"/>
    </location>
</feature>
<evidence type="ECO:0000256" key="1">
    <source>
        <dbReference type="ARBA" id="ARBA00005417"/>
    </source>
</evidence>
<reference evidence="4 5" key="1">
    <citation type="submission" date="2015-09" db="EMBL/GenBank/DDBJ databases">
        <authorList>
            <consortium name="Pathogen Informatics"/>
        </authorList>
    </citation>
    <scope>NUCLEOTIDE SEQUENCE [LARGE SCALE GENOMIC DNA]</scope>
    <source>
        <strain evidence="4 5">2789STDY5834966</strain>
    </source>
</reference>
<evidence type="ECO:0000313" key="4">
    <source>
        <dbReference type="EMBL" id="CUM79474.1"/>
    </source>
</evidence>
<keyword evidence="2" id="KW-0813">Transport</keyword>
<dbReference type="Proteomes" id="UP000095390">
    <property type="component" value="Unassembled WGS sequence"/>
</dbReference>
<dbReference type="PANTHER" id="PTHR43335">
    <property type="entry name" value="ABC TRANSPORTER, ATP-BINDING PROTEIN"/>
    <property type="match status" value="1"/>
</dbReference>
<keyword evidence="4" id="KW-0067">ATP-binding</keyword>
<dbReference type="RefSeq" id="WP_055182113.1">
    <property type="nucleotide sequence ID" value="NZ_CATVSP010000007.1"/>
</dbReference>
<sequence length="301" mass="34135">MLDFQNISIQRKGKKVLDDFSLKAPDGVILALLGEDKEGKSTLLKAASGGEKPETGDIYIDGISIYEKGENAYCNFGYMSKEYGFYSLLKVEEYYELFLALYKVGGRYRSRRIEEVLELLDMKEYEGAFIGELPAETLPFLYLGKAILQEPEWLLMDEPFDNMSVTARRKMIGILLTLHEKGTSIILNTPMYPEMMGFITDVLVMESGKNLTFGPVEEVYAEALCKSPVRMHILAQMEKALEVLKENPLVDRVTVDGDDVIFRFNGGEKEEAELLTDLVASGALIHNYMRDQADIEEIFRR</sequence>
<comment type="similarity">
    <text evidence="1">Belongs to the ABC transporter superfamily.</text>
</comment>
<protein>
    <submittedName>
        <fullName evidence="4">Fe(3+) ions import ATP-binding protein FbpC</fullName>
        <ecNumber evidence="4">3.6.3.30</ecNumber>
    </submittedName>
</protein>
<dbReference type="InterPro" id="IPR027417">
    <property type="entry name" value="P-loop_NTPase"/>
</dbReference>
<dbReference type="SUPFAM" id="SSF52540">
    <property type="entry name" value="P-loop containing nucleoside triphosphate hydrolases"/>
    <property type="match status" value="1"/>
</dbReference>
<dbReference type="GO" id="GO:0005524">
    <property type="term" value="F:ATP binding"/>
    <property type="evidence" value="ECO:0007669"/>
    <property type="project" value="UniProtKB-KW"/>
</dbReference>
<name>A0A173RN31_9FIRM</name>
<organism evidence="4 5">
    <name type="scientific">Anaerobutyricum hallii</name>
    <dbReference type="NCBI Taxonomy" id="39488"/>
    <lineage>
        <taxon>Bacteria</taxon>
        <taxon>Bacillati</taxon>
        <taxon>Bacillota</taxon>
        <taxon>Clostridia</taxon>
        <taxon>Lachnospirales</taxon>
        <taxon>Lachnospiraceae</taxon>
        <taxon>Anaerobutyricum</taxon>
    </lineage>
</organism>
<dbReference type="Pfam" id="PF00005">
    <property type="entry name" value="ABC_tran"/>
    <property type="match status" value="1"/>
</dbReference>
<evidence type="ECO:0000256" key="2">
    <source>
        <dbReference type="ARBA" id="ARBA00022448"/>
    </source>
</evidence>
<evidence type="ECO:0000259" key="3">
    <source>
        <dbReference type="PROSITE" id="PS50893"/>
    </source>
</evidence>
<dbReference type="InterPro" id="IPR003439">
    <property type="entry name" value="ABC_transporter-like_ATP-bd"/>
</dbReference>
<dbReference type="EMBL" id="CYYC01000002">
    <property type="protein sequence ID" value="CUM79474.1"/>
    <property type="molecule type" value="Genomic_DNA"/>
</dbReference>
<dbReference type="OrthoDB" id="9804819at2"/>
<gene>
    <name evidence="4" type="primary">fbpC_1</name>
    <name evidence="4" type="ORF">ERS852578_00284</name>
</gene>
<accession>A0A173RN31</accession>
<keyword evidence="4" id="KW-0378">Hydrolase</keyword>
<dbReference type="GO" id="GO:0016887">
    <property type="term" value="F:ATP hydrolysis activity"/>
    <property type="evidence" value="ECO:0007669"/>
    <property type="project" value="InterPro"/>
</dbReference>
<proteinExistence type="inferred from homology"/>
<dbReference type="Gene3D" id="3.40.50.300">
    <property type="entry name" value="P-loop containing nucleotide triphosphate hydrolases"/>
    <property type="match status" value="1"/>
</dbReference>
<dbReference type="PROSITE" id="PS50893">
    <property type="entry name" value="ABC_TRANSPORTER_2"/>
    <property type="match status" value="1"/>
</dbReference>